<reference evidence="2 3" key="1">
    <citation type="journal article" date="2021" name="Nat. Plants">
        <title>The Taxus genome provides insights into paclitaxel biosynthesis.</title>
        <authorList>
            <person name="Xiong X."/>
            <person name="Gou J."/>
            <person name="Liao Q."/>
            <person name="Li Y."/>
            <person name="Zhou Q."/>
            <person name="Bi G."/>
            <person name="Li C."/>
            <person name="Du R."/>
            <person name="Wang X."/>
            <person name="Sun T."/>
            <person name="Guo L."/>
            <person name="Liang H."/>
            <person name="Lu P."/>
            <person name="Wu Y."/>
            <person name="Zhang Z."/>
            <person name="Ro D.K."/>
            <person name="Shang Y."/>
            <person name="Huang S."/>
            <person name="Yan J."/>
        </authorList>
    </citation>
    <scope>NUCLEOTIDE SEQUENCE [LARGE SCALE GENOMIC DNA]</scope>
    <source>
        <strain evidence="2">Ta-2019</strain>
    </source>
</reference>
<feature type="non-terminal residue" evidence="2">
    <location>
        <position position="75"/>
    </location>
</feature>
<evidence type="ECO:0000313" key="3">
    <source>
        <dbReference type="Proteomes" id="UP000824469"/>
    </source>
</evidence>
<sequence>TAGTIVRVGRESAGLLKDSPFWAARRYLSQAVRDSWDESTRGTRKTRKGEKSANRNKEARIGRSRRFSSGTDGTK</sequence>
<dbReference type="AlphaFoldDB" id="A0AA38LDT8"/>
<evidence type="ECO:0000256" key="1">
    <source>
        <dbReference type="SAM" id="MobiDB-lite"/>
    </source>
</evidence>
<proteinExistence type="predicted"/>
<dbReference type="EMBL" id="JAHRHJ020000004">
    <property type="protein sequence ID" value="KAH9318080.1"/>
    <property type="molecule type" value="Genomic_DNA"/>
</dbReference>
<keyword evidence="3" id="KW-1185">Reference proteome</keyword>
<feature type="region of interest" description="Disordered" evidence="1">
    <location>
        <begin position="33"/>
        <end position="75"/>
    </location>
</feature>
<gene>
    <name evidence="2" type="ORF">KI387_019849</name>
</gene>
<feature type="compositionally biased region" description="Basic and acidic residues" evidence="1">
    <location>
        <begin position="49"/>
        <end position="61"/>
    </location>
</feature>
<accession>A0AA38LDT8</accession>
<dbReference type="Proteomes" id="UP000824469">
    <property type="component" value="Unassembled WGS sequence"/>
</dbReference>
<feature type="non-terminal residue" evidence="2">
    <location>
        <position position="1"/>
    </location>
</feature>
<comment type="caution">
    <text evidence="2">The sequence shown here is derived from an EMBL/GenBank/DDBJ whole genome shotgun (WGS) entry which is preliminary data.</text>
</comment>
<evidence type="ECO:0000313" key="2">
    <source>
        <dbReference type="EMBL" id="KAH9318080.1"/>
    </source>
</evidence>
<protein>
    <submittedName>
        <fullName evidence="2">Uncharacterized protein</fullName>
    </submittedName>
</protein>
<organism evidence="2 3">
    <name type="scientific">Taxus chinensis</name>
    <name type="common">Chinese yew</name>
    <name type="synonym">Taxus wallichiana var. chinensis</name>
    <dbReference type="NCBI Taxonomy" id="29808"/>
    <lineage>
        <taxon>Eukaryota</taxon>
        <taxon>Viridiplantae</taxon>
        <taxon>Streptophyta</taxon>
        <taxon>Embryophyta</taxon>
        <taxon>Tracheophyta</taxon>
        <taxon>Spermatophyta</taxon>
        <taxon>Pinopsida</taxon>
        <taxon>Pinidae</taxon>
        <taxon>Conifers II</taxon>
        <taxon>Cupressales</taxon>
        <taxon>Taxaceae</taxon>
        <taxon>Taxus</taxon>
    </lineage>
</organism>
<name>A0AA38LDT8_TAXCH</name>